<evidence type="ECO:0000313" key="2">
    <source>
        <dbReference type="Proteomes" id="UP000184386"/>
    </source>
</evidence>
<dbReference type="EMBL" id="FRAC01000025">
    <property type="protein sequence ID" value="SHL17402.1"/>
    <property type="molecule type" value="Genomic_DNA"/>
</dbReference>
<dbReference type="Proteomes" id="UP000184386">
    <property type="component" value="Unassembled WGS sequence"/>
</dbReference>
<evidence type="ECO:0000313" key="1">
    <source>
        <dbReference type="EMBL" id="SHL17402.1"/>
    </source>
</evidence>
<dbReference type="OrthoDB" id="3174733at2"/>
<accession>A0A1M6YGY0</accession>
<keyword evidence="2" id="KW-1185">Reference proteome</keyword>
<dbReference type="AlphaFoldDB" id="A0A1M6YGY0"/>
<reference evidence="1 2" key="1">
    <citation type="submission" date="2016-11" db="EMBL/GenBank/DDBJ databases">
        <authorList>
            <person name="Jaros S."/>
            <person name="Januszkiewicz K."/>
            <person name="Wedrychowicz H."/>
        </authorList>
    </citation>
    <scope>NUCLEOTIDE SEQUENCE [LARGE SCALE GENOMIC DNA]</scope>
    <source>
        <strain evidence="1 2">DSM 15929</strain>
    </source>
</reference>
<proteinExistence type="predicted"/>
<name>A0A1M6YGY0_9FIRM</name>
<gene>
    <name evidence="1" type="ORF">SAMN02745136_04260</name>
</gene>
<sequence>MVGSKEAFIDVEEVREVLSIGKTKAYAIIKSYNRELAAKGFLTIRGRCPRKYFEQKIYGYADYYNPAEDLEKKQLVVDEESNYQTKEKALTD</sequence>
<dbReference type="RefSeq" id="WP_073278986.1">
    <property type="nucleotide sequence ID" value="NZ_FRAC01000025.1"/>
</dbReference>
<protein>
    <recommendedName>
        <fullName evidence="3">DNA-binding protein</fullName>
    </recommendedName>
</protein>
<organism evidence="1 2">
    <name type="scientific">Anaerocolumna jejuensis DSM 15929</name>
    <dbReference type="NCBI Taxonomy" id="1121322"/>
    <lineage>
        <taxon>Bacteria</taxon>
        <taxon>Bacillati</taxon>
        <taxon>Bacillota</taxon>
        <taxon>Clostridia</taxon>
        <taxon>Lachnospirales</taxon>
        <taxon>Lachnospiraceae</taxon>
        <taxon>Anaerocolumna</taxon>
    </lineage>
</organism>
<dbReference type="STRING" id="1121322.SAMN02745136_04260"/>
<evidence type="ECO:0008006" key="3">
    <source>
        <dbReference type="Google" id="ProtNLM"/>
    </source>
</evidence>